<evidence type="ECO:0000313" key="2">
    <source>
        <dbReference type="Proteomes" id="UP001380953"/>
    </source>
</evidence>
<comment type="caution">
    <text evidence="1">The sequence shown here is derived from an EMBL/GenBank/DDBJ whole genome shotgun (WGS) entry which is preliminary data.</text>
</comment>
<dbReference type="EMBL" id="JBBKAR010000048">
    <property type="protein sequence ID" value="MEJ8305987.1"/>
    <property type="molecule type" value="Genomic_DNA"/>
</dbReference>
<reference evidence="1" key="1">
    <citation type="submission" date="2024-03" db="EMBL/GenBank/DDBJ databases">
        <title>Whole genome sequecning of epiphytes from Marcgravia umbellata leaves.</title>
        <authorList>
            <person name="Kumar G."/>
            <person name="Savka M.A."/>
        </authorList>
    </citation>
    <scope>NUCLEOTIDE SEQUENCE</scope>
    <source>
        <strain evidence="1">RIT_BL5</strain>
    </source>
</reference>
<name>A0ACC6PGD8_9BACL</name>
<keyword evidence="1" id="KW-0547">Nucleotide-binding</keyword>
<protein>
    <submittedName>
        <fullName evidence="1">ABC transporter ATP-binding protein</fullName>
    </submittedName>
</protein>
<organism evidence="1 2">
    <name type="scientific">Saccharibacillus sacchari</name>
    <dbReference type="NCBI Taxonomy" id="456493"/>
    <lineage>
        <taxon>Bacteria</taxon>
        <taxon>Bacillati</taxon>
        <taxon>Bacillota</taxon>
        <taxon>Bacilli</taxon>
        <taxon>Bacillales</taxon>
        <taxon>Paenibacillaceae</taxon>
        <taxon>Saccharibacillus</taxon>
    </lineage>
</organism>
<keyword evidence="2" id="KW-1185">Reference proteome</keyword>
<evidence type="ECO:0000313" key="1">
    <source>
        <dbReference type="EMBL" id="MEJ8305987.1"/>
    </source>
</evidence>
<gene>
    <name evidence="1" type="ORF">WKI47_18975</name>
</gene>
<accession>A0ACC6PGD8</accession>
<dbReference type="Proteomes" id="UP001380953">
    <property type="component" value="Unassembled WGS sequence"/>
</dbReference>
<sequence length="543" mass="61048">MWRYLKALKGVIFVQVLFSGLYALTIACIPYLQKMLFDQGFGSGTHALLGLAFLYIGCIAGSAVTQYISQVYEWKTAKGFNLRIKNDFFRAVARYPYRRFAGKSVGEYLSMLSNDVEMLETQYVDAIIDILKSINMLVVYGFFLFVFIDVRIAGVIVAASLVSVFIPKLMAGRLARLRLAYQEQLGRYTDKVKDLLDGFKRIDYVTRGAIGDQHAAILADTEQKHYRFGRFKTLANVTNSFVMDIVSLSAFFAVGYLYYRGQITVGTGIATFGYIESFIYPIKYILNDINSLNASKEAKKNLLALLEESESPLPCKTSFEQAIEFQQTRVALGDFRLEPFTYRFEKGKKYALIGPSGSGKSTVLNALMKYVPQSAGRIVIDGEDIEKLDLSRIVCCIHQHEPIFADDFLNNVSVFRSYPIGGLDKVSGRLQSGMLESLRSRTDAQAMSGGEKQMLAALRLMLADPCICVLDEPFAAMDARMTEQVQKLLMSLENKTIIMVTHKIDRRYLEQFDEILCMEKGRLIAAGTPEQIWGMDSYARLSG</sequence>
<keyword evidence="1" id="KW-0067">ATP-binding</keyword>
<proteinExistence type="predicted"/>